<dbReference type="AlphaFoldDB" id="A0A3N4YG58"/>
<evidence type="ECO:0000313" key="2">
    <source>
        <dbReference type="EMBL" id="RPF20119.1"/>
    </source>
</evidence>
<protein>
    <submittedName>
        <fullName evidence="2">Glycosyl transferase family 2</fullName>
    </submittedName>
</protein>
<dbReference type="Pfam" id="PF00535">
    <property type="entry name" value="Glycos_transf_2"/>
    <property type="match status" value="1"/>
</dbReference>
<sequence>MSKEIAATQSAAPDVSVIVPVHNVAPWLVDCLSSILDQEVDHEVIVVDDGSTDDTWSIVGEFAQRDPRVRAVRNIGKGGAQARNYGVELARGEYVAFADGDDIVPRRAYATMLDAAREDGADMVVGGFLKFYTTHTWHPTESWSAWARRRSATTLDEHPSLIRNRACWNRLFRRDFWVGENILFPTVPRSNDVVPMTKALVAARRIAVLPETVYLYRNRPGSTSMSSRASGLASFESYLRQELASCIHVSALGSSAVMREYDDLVLVRDGWVHLRNFLRDLATENNLDDTELAAPLAELSALIDKLLSRLTDRMEKRVDSRTRWVWALARAGRWAEATLLVTDPARAVVTDEPLIFPSLTTGELAPVDEKDHRRVLSSLLTEVTEAETPVPEHVAGRLAKHAVLFNRLYPASALHWHSAAVQQLVLAAQTGKDEVVRSVLEGKPLKVSETQLTVRDKQAVLSATVSPVGKVTDISVQTAQGASRRPFARTDVDEHTGQIEAVTAVDTLPVGRTFVRVRMRHELGTIDVVVSPTIAHDDRSRHVFRSETNRQVHINPGFMRRVAEVPRKVGRVARDVARRTLRR</sequence>
<dbReference type="CDD" id="cd00761">
    <property type="entry name" value="Glyco_tranf_GTA_type"/>
    <property type="match status" value="1"/>
</dbReference>
<comment type="caution">
    <text evidence="2">The sequence shown here is derived from an EMBL/GenBank/DDBJ whole genome shotgun (WGS) entry which is preliminary data.</text>
</comment>
<gene>
    <name evidence="2" type="ORF">EDD34_0697</name>
</gene>
<dbReference type="SUPFAM" id="SSF53448">
    <property type="entry name" value="Nucleotide-diphospho-sugar transferases"/>
    <property type="match status" value="1"/>
</dbReference>
<dbReference type="RefSeq" id="WP_123813327.1">
    <property type="nucleotide sequence ID" value="NZ_RKQZ01000001.1"/>
</dbReference>
<reference evidence="2 3" key="1">
    <citation type="submission" date="2018-11" db="EMBL/GenBank/DDBJ databases">
        <title>Sequencing the genomes of 1000 actinobacteria strains.</title>
        <authorList>
            <person name="Klenk H.-P."/>
        </authorList>
    </citation>
    <scope>NUCLEOTIDE SEQUENCE [LARGE SCALE GENOMIC DNA]</scope>
    <source>
        <strain evidence="2 3">DSM 15700</strain>
    </source>
</reference>
<accession>A0A3N4YG58</accession>
<dbReference type="PANTHER" id="PTHR22916">
    <property type="entry name" value="GLYCOSYLTRANSFERASE"/>
    <property type="match status" value="1"/>
</dbReference>
<name>A0A3N4YG58_9MICO</name>
<dbReference type="OrthoDB" id="2676521at2"/>
<dbReference type="Gene3D" id="3.90.550.10">
    <property type="entry name" value="Spore Coat Polysaccharide Biosynthesis Protein SpsA, Chain A"/>
    <property type="match status" value="1"/>
</dbReference>
<evidence type="ECO:0000313" key="3">
    <source>
        <dbReference type="Proteomes" id="UP000280501"/>
    </source>
</evidence>
<feature type="domain" description="Glycosyltransferase 2-like" evidence="1">
    <location>
        <begin position="16"/>
        <end position="175"/>
    </location>
</feature>
<dbReference type="Proteomes" id="UP000280501">
    <property type="component" value="Unassembled WGS sequence"/>
</dbReference>
<dbReference type="PANTHER" id="PTHR22916:SF3">
    <property type="entry name" value="UDP-GLCNAC:BETAGAL BETA-1,3-N-ACETYLGLUCOSAMINYLTRANSFERASE-LIKE PROTEIN 1"/>
    <property type="match status" value="1"/>
</dbReference>
<keyword evidence="2" id="KW-0808">Transferase</keyword>
<keyword evidence="3" id="KW-1185">Reference proteome</keyword>
<organism evidence="2 3">
    <name type="scientific">Myceligenerans xiligouense</name>
    <dbReference type="NCBI Taxonomy" id="253184"/>
    <lineage>
        <taxon>Bacteria</taxon>
        <taxon>Bacillati</taxon>
        <taxon>Actinomycetota</taxon>
        <taxon>Actinomycetes</taxon>
        <taxon>Micrococcales</taxon>
        <taxon>Promicromonosporaceae</taxon>
        <taxon>Myceligenerans</taxon>
    </lineage>
</organism>
<dbReference type="InterPro" id="IPR001173">
    <property type="entry name" value="Glyco_trans_2-like"/>
</dbReference>
<evidence type="ECO:0000259" key="1">
    <source>
        <dbReference type="Pfam" id="PF00535"/>
    </source>
</evidence>
<proteinExistence type="predicted"/>
<dbReference type="EMBL" id="RKQZ01000001">
    <property type="protein sequence ID" value="RPF20119.1"/>
    <property type="molecule type" value="Genomic_DNA"/>
</dbReference>
<dbReference type="InterPro" id="IPR029044">
    <property type="entry name" value="Nucleotide-diphossugar_trans"/>
</dbReference>
<dbReference type="GO" id="GO:0016758">
    <property type="term" value="F:hexosyltransferase activity"/>
    <property type="evidence" value="ECO:0007669"/>
    <property type="project" value="UniProtKB-ARBA"/>
</dbReference>